<gene>
    <name evidence="2" type="ORF">LCGC14_2014250</name>
</gene>
<feature type="domain" description="Thioredoxin" evidence="1">
    <location>
        <begin position="8"/>
        <end position="106"/>
    </location>
</feature>
<dbReference type="SUPFAM" id="SSF52833">
    <property type="entry name" value="Thioredoxin-like"/>
    <property type="match status" value="1"/>
</dbReference>
<comment type="caution">
    <text evidence="2">The sequence shown here is derived from an EMBL/GenBank/DDBJ whole genome shotgun (WGS) entry which is preliminary data.</text>
</comment>
<evidence type="ECO:0000313" key="2">
    <source>
        <dbReference type="EMBL" id="KKL79494.1"/>
    </source>
</evidence>
<dbReference type="InterPro" id="IPR036249">
    <property type="entry name" value="Thioredoxin-like_sf"/>
</dbReference>
<dbReference type="Pfam" id="PF00578">
    <property type="entry name" value="AhpC-TSA"/>
    <property type="match status" value="1"/>
</dbReference>
<dbReference type="InterPro" id="IPR000866">
    <property type="entry name" value="AhpC/TSA"/>
</dbReference>
<reference evidence="2" key="1">
    <citation type="journal article" date="2015" name="Nature">
        <title>Complex archaea that bridge the gap between prokaryotes and eukaryotes.</title>
        <authorList>
            <person name="Spang A."/>
            <person name="Saw J.H."/>
            <person name="Jorgensen S.L."/>
            <person name="Zaremba-Niedzwiedzka K."/>
            <person name="Martijn J."/>
            <person name="Lind A.E."/>
            <person name="van Eijk R."/>
            <person name="Schleper C."/>
            <person name="Guy L."/>
            <person name="Ettema T.J."/>
        </authorList>
    </citation>
    <scope>NUCLEOTIDE SEQUENCE</scope>
</reference>
<sequence>MSDRVDPPRIGTPAPELALPTINGDEVRLENLRGRPVLVVFLRHAGCLFCRTHLEKLLKRRERIEALGAEFLAIVHDEPGRGGAGGVVPEELPERPCVASLMVSRP</sequence>
<dbReference type="Gene3D" id="3.40.30.10">
    <property type="entry name" value="Glutaredoxin"/>
    <property type="match status" value="1"/>
</dbReference>
<dbReference type="PROSITE" id="PS51352">
    <property type="entry name" value="THIOREDOXIN_2"/>
    <property type="match status" value="1"/>
</dbReference>
<evidence type="ECO:0000259" key="1">
    <source>
        <dbReference type="PROSITE" id="PS51352"/>
    </source>
</evidence>
<accession>A0A0F9EZJ5</accession>
<protein>
    <recommendedName>
        <fullName evidence="1">Thioredoxin domain-containing protein</fullName>
    </recommendedName>
</protein>
<organism evidence="2">
    <name type="scientific">marine sediment metagenome</name>
    <dbReference type="NCBI Taxonomy" id="412755"/>
    <lineage>
        <taxon>unclassified sequences</taxon>
        <taxon>metagenomes</taxon>
        <taxon>ecological metagenomes</taxon>
    </lineage>
</organism>
<dbReference type="GO" id="GO:0016491">
    <property type="term" value="F:oxidoreductase activity"/>
    <property type="evidence" value="ECO:0007669"/>
    <property type="project" value="InterPro"/>
</dbReference>
<dbReference type="AlphaFoldDB" id="A0A0F9EZJ5"/>
<dbReference type="InterPro" id="IPR013766">
    <property type="entry name" value="Thioredoxin_domain"/>
</dbReference>
<dbReference type="EMBL" id="LAZR01023152">
    <property type="protein sequence ID" value="KKL79494.1"/>
    <property type="molecule type" value="Genomic_DNA"/>
</dbReference>
<name>A0A0F9EZJ5_9ZZZZ</name>
<dbReference type="GO" id="GO:0016209">
    <property type="term" value="F:antioxidant activity"/>
    <property type="evidence" value="ECO:0007669"/>
    <property type="project" value="InterPro"/>
</dbReference>
<proteinExistence type="predicted"/>